<sequence>MEKIKITGHVYHIGQIEQISDKFKKREFVIKTIDQYPQLVLIQVVNDRCDILDNVQLNDAVDAFINIRGREWTDRNGARKFFNTLEAWQIQIANIVNRPDVNPGPIPQNAQPQQIQNAQPQQTNYDPLGLIKNDGSPF</sequence>
<evidence type="ECO:0008006" key="3">
    <source>
        <dbReference type="Google" id="ProtNLM"/>
    </source>
</evidence>
<dbReference type="InterPro" id="IPR021474">
    <property type="entry name" value="DUF3127"/>
</dbReference>
<feature type="compositionally biased region" description="Low complexity" evidence="1">
    <location>
        <begin position="107"/>
        <end position="122"/>
    </location>
</feature>
<dbReference type="Pfam" id="PF11325">
    <property type="entry name" value="DUF3127"/>
    <property type="match status" value="1"/>
</dbReference>
<name>A0A6J5N2X2_9CAUD</name>
<dbReference type="EMBL" id="LR796579">
    <property type="protein sequence ID" value="CAB4152737.1"/>
    <property type="molecule type" value="Genomic_DNA"/>
</dbReference>
<reference evidence="2" key="1">
    <citation type="submission" date="2020-04" db="EMBL/GenBank/DDBJ databases">
        <authorList>
            <person name="Chiriac C."/>
            <person name="Salcher M."/>
            <person name="Ghai R."/>
            <person name="Kavagutti S V."/>
        </authorList>
    </citation>
    <scope>NUCLEOTIDE SEQUENCE</scope>
</reference>
<accession>A0A6J5N2X2</accession>
<evidence type="ECO:0000256" key="1">
    <source>
        <dbReference type="SAM" id="MobiDB-lite"/>
    </source>
</evidence>
<proteinExistence type="predicted"/>
<organism evidence="2">
    <name type="scientific">uncultured Caudovirales phage</name>
    <dbReference type="NCBI Taxonomy" id="2100421"/>
    <lineage>
        <taxon>Viruses</taxon>
        <taxon>Duplodnaviria</taxon>
        <taxon>Heunggongvirae</taxon>
        <taxon>Uroviricota</taxon>
        <taxon>Caudoviricetes</taxon>
        <taxon>Peduoviridae</taxon>
        <taxon>Maltschvirus</taxon>
        <taxon>Maltschvirus maltsch</taxon>
    </lineage>
</organism>
<feature type="region of interest" description="Disordered" evidence="1">
    <location>
        <begin position="99"/>
        <end position="138"/>
    </location>
</feature>
<evidence type="ECO:0000313" key="2">
    <source>
        <dbReference type="EMBL" id="CAB4152737.1"/>
    </source>
</evidence>
<gene>
    <name evidence="2" type="ORF">UFOVP611_28</name>
</gene>
<protein>
    <recommendedName>
        <fullName evidence="3">DUF3127 domain-containing protein</fullName>
    </recommendedName>
</protein>